<gene>
    <name evidence="2" type="ORF">AFM12_17765</name>
</gene>
<keyword evidence="1" id="KW-0472">Membrane</keyword>
<dbReference type="RefSeq" id="WP_055151182.1">
    <property type="nucleotide sequence ID" value="NZ_JXSZ01000013.1"/>
</dbReference>
<comment type="caution">
    <text evidence="2">The sequence shown here is derived from an EMBL/GenBank/DDBJ whole genome shotgun (WGS) entry which is preliminary data.</text>
</comment>
<keyword evidence="1" id="KW-1133">Transmembrane helix</keyword>
<evidence type="ECO:0008006" key="4">
    <source>
        <dbReference type="Google" id="ProtNLM"/>
    </source>
</evidence>
<dbReference type="STRING" id="1605367.AFM12_17765"/>
<dbReference type="InterPro" id="IPR010994">
    <property type="entry name" value="RuvA_2-like"/>
</dbReference>
<dbReference type="EMBL" id="LGTQ01000013">
    <property type="protein sequence ID" value="KPM47069.1"/>
    <property type="molecule type" value="Genomic_DNA"/>
</dbReference>
<dbReference type="Gene3D" id="1.10.150.280">
    <property type="entry name" value="AF1531-like domain"/>
    <property type="match status" value="2"/>
</dbReference>
<dbReference type="AlphaFoldDB" id="A0A0P7C4Y7"/>
<feature type="transmembrane region" description="Helical" evidence="1">
    <location>
        <begin position="21"/>
        <end position="39"/>
    </location>
</feature>
<name>A0A0P7C4Y7_9BACT</name>
<dbReference type="PANTHER" id="PTHR21180:SF32">
    <property type="entry name" value="ENDONUCLEASE_EXONUCLEASE_PHOSPHATASE FAMILY DOMAIN-CONTAINING PROTEIN 1"/>
    <property type="match status" value="1"/>
</dbReference>
<dbReference type="Pfam" id="PF12836">
    <property type="entry name" value="HHH_3"/>
    <property type="match status" value="1"/>
</dbReference>
<dbReference type="Proteomes" id="UP000050454">
    <property type="component" value="Unassembled WGS sequence"/>
</dbReference>
<evidence type="ECO:0000313" key="2">
    <source>
        <dbReference type="EMBL" id="KPM47069.1"/>
    </source>
</evidence>
<sequence length="315" mass="36358">MKSILNFIKRNFELSQNEAKSVLFGLLALVILFLVSITIENITTRKDRQFSFSAYYLPEKELANLNQEKAELIALKASEKKSVQFKAFDPNKISAQELINMGFPRYGANNLVKFRKAGKVYRFKEDVASVYGINEELFEKIEAFIELPSKEDQKTASTYETIFEGFPESEPKKEVFKPKTIEKFDINLAKTEELTQVYGIGKVFADRIVRYRESLGGFYDISQLKNTYGLPDSTYEELIKHVYLETAPIKIKINEVELSDWKAPHLSYSKKKGILAYRKQHGHFSHVDELKKLHILTPEEILAISPYLDFSKSHD</sequence>
<proteinExistence type="predicted"/>
<dbReference type="InterPro" id="IPR051675">
    <property type="entry name" value="Endo/Exo/Phosphatase_dom_1"/>
</dbReference>
<keyword evidence="1" id="KW-0812">Transmembrane</keyword>
<evidence type="ECO:0000313" key="3">
    <source>
        <dbReference type="Proteomes" id="UP000050454"/>
    </source>
</evidence>
<dbReference type="PANTHER" id="PTHR21180">
    <property type="entry name" value="ENDONUCLEASE/EXONUCLEASE/PHOSPHATASE FAMILY DOMAIN-CONTAINING PROTEIN 1"/>
    <property type="match status" value="1"/>
</dbReference>
<organism evidence="2 3">
    <name type="scientific">Jiulongibacter sediminis</name>
    <dbReference type="NCBI Taxonomy" id="1605367"/>
    <lineage>
        <taxon>Bacteria</taxon>
        <taxon>Pseudomonadati</taxon>
        <taxon>Bacteroidota</taxon>
        <taxon>Cytophagia</taxon>
        <taxon>Cytophagales</taxon>
        <taxon>Leadbetterellaceae</taxon>
        <taxon>Jiulongibacter</taxon>
    </lineage>
</organism>
<dbReference type="SUPFAM" id="SSF47781">
    <property type="entry name" value="RuvA domain 2-like"/>
    <property type="match status" value="3"/>
</dbReference>
<dbReference type="OrthoDB" id="981124at2"/>
<keyword evidence="3" id="KW-1185">Reference proteome</keyword>
<evidence type="ECO:0000256" key="1">
    <source>
        <dbReference type="SAM" id="Phobius"/>
    </source>
</evidence>
<reference evidence="2 3" key="1">
    <citation type="submission" date="2015-07" db="EMBL/GenBank/DDBJ databases">
        <title>The draft genome sequence of Leadbetterella sp. JN14-9.</title>
        <authorList>
            <person name="Liu Y."/>
            <person name="Du J."/>
            <person name="Shao Z."/>
        </authorList>
    </citation>
    <scope>NUCLEOTIDE SEQUENCE [LARGE SCALE GENOMIC DNA]</scope>
    <source>
        <strain evidence="2 3">JN14-9</strain>
    </source>
</reference>
<protein>
    <recommendedName>
        <fullName evidence="4">Competence protein ComEA</fullName>
    </recommendedName>
</protein>
<accession>A0A0P7C4Y7</accession>